<comment type="subunit">
    <text evidence="10">Monomer.</text>
</comment>
<evidence type="ECO:0000256" key="5">
    <source>
        <dbReference type="ARBA" id="ARBA00022694"/>
    </source>
</evidence>
<proteinExistence type="inferred from homology"/>
<dbReference type="InterPro" id="IPR018022">
    <property type="entry name" value="IPT"/>
</dbReference>
<evidence type="ECO:0000256" key="11">
    <source>
        <dbReference type="RuleBase" id="RU003783"/>
    </source>
</evidence>
<dbReference type="GO" id="GO:0005524">
    <property type="term" value="F:ATP binding"/>
    <property type="evidence" value="ECO:0007669"/>
    <property type="project" value="UniProtKB-UniRule"/>
</dbReference>
<dbReference type="NCBIfam" id="TIGR00174">
    <property type="entry name" value="miaA"/>
    <property type="match status" value="1"/>
</dbReference>
<feature type="region of interest" description="Interaction with substrate tRNA" evidence="10">
    <location>
        <begin position="65"/>
        <end position="68"/>
    </location>
</feature>
<name>A0A6N6MVL7_9HYPH</name>
<evidence type="ECO:0000256" key="12">
    <source>
        <dbReference type="RuleBase" id="RU003784"/>
    </source>
</evidence>
<evidence type="ECO:0000256" key="10">
    <source>
        <dbReference type="HAMAP-Rule" id="MF_00185"/>
    </source>
</evidence>
<dbReference type="AlphaFoldDB" id="A0A6N6MVL7"/>
<dbReference type="EC" id="2.5.1.75" evidence="10"/>
<dbReference type="GO" id="GO:0052381">
    <property type="term" value="F:tRNA dimethylallyltransferase activity"/>
    <property type="evidence" value="ECO:0007669"/>
    <property type="project" value="UniProtKB-UniRule"/>
</dbReference>
<dbReference type="SUPFAM" id="SSF52540">
    <property type="entry name" value="P-loop containing nucleoside triphosphate hydrolases"/>
    <property type="match status" value="2"/>
</dbReference>
<keyword evidence="8 10" id="KW-0460">Magnesium</keyword>
<comment type="function">
    <text evidence="2 10 12">Catalyzes the transfer of a dimethylallyl group onto the adenine at position 37 in tRNAs that read codons beginning with uridine, leading to the formation of N6-(dimethylallyl)adenosine (i(6)A).</text>
</comment>
<evidence type="ECO:0000256" key="7">
    <source>
        <dbReference type="ARBA" id="ARBA00022840"/>
    </source>
</evidence>
<gene>
    <name evidence="10 14" type="primary">miaA</name>
    <name evidence="14" type="ORF">F6X51_09205</name>
</gene>
<dbReference type="Gene3D" id="3.40.50.300">
    <property type="entry name" value="P-loop containing nucleotide triphosphate hydrolases"/>
    <property type="match status" value="1"/>
</dbReference>
<accession>A0A6N6MVL7</accession>
<feature type="site" description="Interaction with substrate tRNA" evidence="10">
    <location>
        <position position="129"/>
    </location>
</feature>
<evidence type="ECO:0000256" key="6">
    <source>
        <dbReference type="ARBA" id="ARBA00022741"/>
    </source>
</evidence>
<evidence type="ECO:0000256" key="3">
    <source>
        <dbReference type="ARBA" id="ARBA00005842"/>
    </source>
</evidence>
<keyword evidence="15" id="KW-1185">Reference proteome</keyword>
<comment type="similarity">
    <text evidence="3 10 13">Belongs to the IPP transferase family.</text>
</comment>
<keyword evidence="7 10" id="KW-0067">ATP-binding</keyword>
<feature type="site" description="Interaction with substrate tRNA" evidence="10">
    <location>
        <position position="151"/>
    </location>
</feature>
<dbReference type="Proteomes" id="UP000441523">
    <property type="component" value="Unassembled WGS sequence"/>
</dbReference>
<dbReference type="InterPro" id="IPR039657">
    <property type="entry name" value="Dimethylallyltransferase"/>
</dbReference>
<evidence type="ECO:0000256" key="4">
    <source>
        <dbReference type="ARBA" id="ARBA00022679"/>
    </source>
</evidence>
<evidence type="ECO:0000313" key="14">
    <source>
        <dbReference type="EMBL" id="KAB1073903.1"/>
    </source>
</evidence>
<comment type="caution">
    <text evidence="14">The sequence shown here is derived from an EMBL/GenBank/DDBJ whole genome shotgun (WGS) entry which is preliminary data.</text>
</comment>
<dbReference type="EMBL" id="VZZJ01000006">
    <property type="protein sequence ID" value="KAB1073903.1"/>
    <property type="molecule type" value="Genomic_DNA"/>
</dbReference>
<reference evidence="14 15" key="1">
    <citation type="submission" date="2019-09" db="EMBL/GenBank/DDBJ databases">
        <title>YIM 132548 draft genome.</title>
        <authorList>
            <person name="Jiang L."/>
        </authorList>
    </citation>
    <scope>NUCLEOTIDE SEQUENCE [LARGE SCALE GENOMIC DNA]</scope>
    <source>
        <strain evidence="14 15">YIM 132548</strain>
    </source>
</reference>
<dbReference type="PANTHER" id="PTHR11088">
    <property type="entry name" value="TRNA DIMETHYLALLYLTRANSFERASE"/>
    <property type="match status" value="1"/>
</dbReference>
<evidence type="ECO:0000256" key="8">
    <source>
        <dbReference type="ARBA" id="ARBA00022842"/>
    </source>
</evidence>
<dbReference type="RefSeq" id="WP_150962946.1">
    <property type="nucleotide sequence ID" value="NZ_VZZJ01000006.1"/>
</dbReference>
<dbReference type="GO" id="GO:0006400">
    <property type="term" value="P:tRNA modification"/>
    <property type="evidence" value="ECO:0007669"/>
    <property type="project" value="TreeGrafter"/>
</dbReference>
<dbReference type="Gene3D" id="1.10.20.140">
    <property type="match status" value="1"/>
</dbReference>
<organism evidence="14 15">
    <name type="scientific">Methylobacterium planeticum</name>
    <dbReference type="NCBI Taxonomy" id="2615211"/>
    <lineage>
        <taxon>Bacteria</taxon>
        <taxon>Pseudomonadati</taxon>
        <taxon>Pseudomonadota</taxon>
        <taxon>Alphaproteobacteria</taxon>
        <taxon>Hyphomicrobiales</taxon>
        <taxon>Methylobacteriaceae</taxon>
        <taxon>Methylobacterium</taxon>
    </lineage>
</organism>
<keyword evidence="4 10" id="KW-0808">Transferase</keyword>
<evidence type="ECO:0000256" key="2">
    <source>
        <dbReference type="ARBA" id="ARBA00003213"/>
    </source>
</evidence>
<comment type="cofactor">
    <cofactor evidence="1 10">
        <name>Mg(2+)</name>
        <dbReference type="ChEBI" id="CHEBI:18420"/>
    </cofactor>
</comment>
<dbReference type="Pfam" id="PF01715">
    <property type="entry name" value="IPPT"/>
    <property type="match status" value="1"/>
</dbReference>
<comment type="catalytic activity">
    <reaction evidence="9 10 11">
        <text>adenosine(37) in tRNA + dimethylallyl diphosphate = N(6)-dimethylallyladenosine(37) in tRNA + diphosphate</text>
        <dbReference type="Rhea" id="RHEA:26482"/>
        <dbReference type="Rhea" id="RHEA-COMP:10162"/>
        <dbReference type="Rhea" id="RHEA-COMP:10375"/>
        <dbReference type="ChEBI" id="CHEBI:33019"/>
        <dbReference type="ChEBI" id="CHEBI:57623"/>
        <dbReference type="ChEBI" id="CHEBI:74411"/>
        <dbReference type="ChEBI" id="CHEBI:74415"/>
        <dbReference type="EC" id="2.5.1.75"/>
    </reaction>
</comment>
<keyword evidence="5 10" id="KW-0819">tRNA processing</keyword>
<dbReference type="PANTHER" id="PTHR11088:SF60">
    <property type="entry name" value="TRNA DIMETHYLALLYLTRANSFERASE"/>
    <property type="match status" value="1"/>
</dbReference>
<evidence type="ECO:0000313" key="15">
    <source>
        <dbReference type="Proteomes" id="UP000441523"/>
    </source>
</evidence>
<evidence type="ECO:0000256" key="1">
    <source>
        <dbReference type="ARBA" id="ARBA00001946"/>
    </source>
</evidence>
<sequence>MAGFASFAIRVATRVIRSVPPLSLSIPRCADRSAAILIAGPTASGKSALATALARRYDGVVINTDSMQVYADLRRLTARPDADDEHAVPHRLYGHVDGALNYSAGHFAREVRDLLTRLDGCFPIFVGGTGLYFRALEEGLSEMPPVPEHVRRNIRTWAEPLKTQALHAELVRLDPGGAAKLRPSDRARVLRALEIQIATGRPIADFQQTRTPGPLADFDLQKIFLAPDRDQLRKQIDLRFRRMIHAGALAEVETLRDRRLDPLLPIMRAHGVPGLIAHLEGTMTLEEAIVRGQADTRRYAKRQFTWFRHQMGPGWQWLMPEAATAALGFSAPDVR</sequence>
<dbReference type="HAMAP" id="MF_00185">
    <property type="entry name" value="IPP_trans"/>
    <property type="match status" value="1"/>
</dbReference>
<evidence type="ECO:0000256" key="13">
    <source>
        <dbReference type="RuleBase" id="RU003785"/>
    </source>
</evidence>
<evidence type="ECO:0000256" key="9">
    <source>
        <dbReference type="ARBA" id="ARBA00049563"/>
    </source>
</evidence>
<protein>
    <recommendedName>
        <fullName evidence="10">tRNA dimethylallyltransferase</fullName>
        <ecNumber evidence="10">2.5.1.75</ecNumber>
    </recommendedName>
    <alternativeName>
        <fullName evidence="10">Dimethylallyl diphosphate:tRNA dimethylallyltransferase</fullName>
        <shortName evidence="10">DMAPP:tRNA dimethylallyltransferase</shortName>
        <shortName evidence="10">DMATase</shortName>
    </alternativeName>
    <alternativeName>
        <fullName evidence="10">Isopentenyl-diphosphate:tRNA isopentenyltransferase</fullName>
        <shortName evidence="10">IPP transferase</shortName>
        <shortName evidence="10">IPPT</shortName>
        <shortName evidence="10">IPTase</shortName>
    </alternativeName>
</protein>
<feature type="binding site" evidence="10">
    <location>
        <begin position="42"/>
        <end position="47"/>
    </location>
    <ligand>
        <name>substrate</name>
    </ligand>
</feature>
<keyword evidence="6 10" id="KW-0547">Nucleotide-binding</keyword>
<feature type="binding site" evidence="10">
    <location>
        <begin position="40"/>
        <end position="47"/>
    </location>
    <ligand>
        <name>ATP</name>
        <dbReference type="ChEBI" id="CHEBI:30616"/>
    </ligand>
</feature>
<comment type="caution">
    <text evidence="10">Lacks conserved residue(s) required for the propagation of feature annotation.</text>
</comment>
<dbReference type="InterPro" id="IPR027417">
    <property type="entry name" value="P-loop_NTPase"/>
</dbReference>